<evidence type="ECO:0000256" key="1">
    <source>
        <dbReference type="ARBA" id="ARBA00022737"/>
    </source>
</evidence>
<keyword evidence="5" id="KW-1133">Transmembrane helix</keyword>
<feature type="repeat" description="ANK" evidence="3">
    <location>
        <begin position="1308"/>
        <end position="1340"/>
    </location>
</feature>
<feature type="domain" description="B30.2/SPRY" evidence="7">
    <location>
        <begin position="1713"/>
        <end position="1909"/>
    </location>
</feature>
<organism evidence="8 9">
    <name type="scientific">Fusarium beomiforme</name>
    <dbReference type="NCBI Taxonomy" id="44412"/>
    <lineage>
        <taxon>Eukaryota</taxon>
        <taxon>Fungi</taxon>
        <taxon>Dikarya</taxon>
        <taxon>Ascomycota</taxon>
        <taxon>Pezizomycotina</taxon>
        <taxon>Sordariomycetes</taxon>
        <taxon>Hypocreomycetidae</taxon>
        <taxon>Hypocreales</taxon>
        <taxon>Nectriaceae</taxon>
        <taxon>Fusarium</taxon>
        <taxon>Fusarium burgessii species complex</taxon>
    </lineage>
</organism>
<dbReference type="Gene3D" id="2.60.120.920">
    <property type="match status" value="1"/>
</dbReference>
<feature type="signal peptide" evidence="6">
    <location>
        <begin position="1"/>
        <end position="17"/>
    </location>
</feature>
<dbReference type="InterPro" id="IPR044736">
    <property type="entry name" value="Gid1/RanBPM/SPLA_SPRY"/>
</dbReference>
<feature type="transmembrane region" description="Helical" evidence="5">
    <location>
        <begin position="446"/>
        <end position="466"/>
    </location>
</feature>
<feature type="repeat" description="ANK" evidence="3">
    <location>
        <begin position="1341"/>
        <end position="1364"/>
    </location>
</feature>
<evidence type="ECO:0000256" key="6">
    <source>
        <dbReference type="SAM" id="SignalP"/>
    </source>
</evidence>
<feature type="repeat" description="ANK" evidence="3">
    <location>
        <begin position="1519"/>
        <end position="1541"/>
    </location>
</feature>
<dbReference type="SUPFAM" id="SSF48403">
    <property type="entry name" value="Ankyrin repeat"/>
    <property type="match status" value="2"/>
</dbReference>
<dbReference type="InterPro" id="IPR003877">
    <property type="entry name" value="SPRY_dom"/>
</dbReference>
<feature type="compositionally biased region" description="Polar residues" evidence="4">
    <location>
        <begin position="276"/>
        <end position="294"/>
    </location>
</feature>
<dbReference type="PANTHER" id="PTHR24198:SF165">
    <property type="entry name" value="ANKYRIN REPEAT-CONTAINING PROTEIN-RELATED"/>
    <property type="match status" value="1"/>
</dbReference>
<dbReference type="InterPro" id="IPR001870">
    <property type="entry name" value="B30.2/SPRY"/>
</dbReference>
<evidence type="ECO:0000259" key="7">
    <source>
        <dbReference type="PROSITE" id="PS50188"/>
    </source>
</evidence>
<sequence>MSFRLFVMALLASTAAAADDAEFAFNLFSDITPVIALFGDQFARQFMSESLSWVDHLVFAMVPLGILTAITGAIRIQGSPVAKAFIGRARENKALAEIELMSSTSGEVCELFNGNSIIRAMGKPKITEFLIFHEKYDELEKDYAKVDKSFRETNPMSQQESVENSAEQQSTENPANQEATKKKPDESCGIESFESANSKEFKLMKCKPYKSESTVWIQKQFDLVRDFFVPIQNFAHSLRGKQSRRPDSDVEAGSKPALSSQAETTVNSKHNETDESASTGEATENSLPPKGSSNLQLNLSSDYADKVWPKKGSETILAAIVGVVLQLGLIVIAGVVAFYLNPASSSLFETKRYGFPCYVAGTVMLSVGTGLCSFIVERSTIEHSLEVVDTGKKDKPFSLLWVQTQQTVNDQTFNGYVILAGQKRRVITSRQNNPDKIQRSKHKERLWQLVTLGAAGSAGIGFVAQFMGLRGLAFPCSVAQMGAIILMALVRAWIRRRLGRLPVNRVALAGYELDFLATHITFSPEFRKFQWRKTDGKESFGPNDDQQNFTAGVLTPRILGSRTFRPTYQWILHALCHRANNYFVAKSLAQSIELFMDTFFPTTQGLEGADKEPIQSLTWYVSTTRWSDNGGPTENDHIRIPIGRDTESKWKVGLGVVDAALSLWMASIEAKRLDKEQVEKDKENDYSGAWRRTQYGDDLIYEFRRIVGNNLKGGLLKRDISWWIGDRIADQCDPRGEDTSRGDGNESSAIRSKKHSSDDVDLVIGFKDESKDADACEFGMISKGRLPSILAQHLFTSFIRTVSESLPNGFLLQPGPDDLRQVRIDRVHMFDSRDFAQNWFRLRLHHRELSECIDKMASYGLGSVTEILLCIIPTFSQMGLLPNQEILGLMPRIKSRHDQPWVEVALCFKELLQWVQVPSGGKNIEKLTAAAIIHAMDFLAFAYEPYHKSSKPPKELRSELEQIVSKIVSPEMRIVLEKIVPFYCLQSRCQGFIKIFQQFSKVEGMTECLAMLTECLERFMRFEFRLTTFHGRLERPSLLEENFAIKTLGFTKQHFELLSPTGRPWSARSIKDKICEKEKGDLLRLERRDVFGWTALHYGSVAPYDCPSYHLYIASFSSTSRYRRLLDVKDSFGRTIMHITTAVSPESAYSFYRRLDEQSTKSAAHGIYQTGLDGMTPLHLISKTGALASIKWLREKLGESVRDTELVLKKDLWGRQALHIACEFGHDQVAIELLKMGARSDQFDDFVKSPVDYFLDMREVKRSENPNEEQNVEKLAPSELCNPGKPLSNEDRKVFLKLSSDPDIQYQHGKTLMHIAVDIDDEGTVAALYQKGFDIDAQDESGRTPLHYAIRSSKVAMAKYLVEKLEADPTIRDSQDMTALLLSTSLGLMDMVMFLVGRTHDQPEEDSHIYTALNMAMLKSHQDIAIFLLKLDQKEDNLFDDDKPSVLVTACRQGLSRVVQEILQLAPELINKSGQWGQPPISWACEEGHYKIVEQLINHLEDRPDIKPIVLNQRATGCSGYTPLHFAAISSCSECLDLLLKQECVEFLLDENGKVPAQLAINDNINNLQKLLLDKRTPPEERINHAKNFVSSPPSDEFDSIVSDILQSITNRGLLDEFIIWLLGEIEKINSNSPFALLVSHLNGNPLEKFSSPWELASLFNHVGFKQTLESNHVDENGFDEDGWSCVEYVKSFNRTGKFNDLLGYLESNTVSTSSPKSPTTLMGEEFQQTVKMTTCPTVGHSNCAKVHRVEVVQEAAGVQKACIRSDHCISTKSDYFYFEVYILKEAPCRWLGIGFCEQDTRQNMMPGWFERSWAYHGDDGRLFIDALEGDFPSPDFGEKGMFGSNFVVGVCLNMNTGQGFCTRNGKKLDMGSAFSLPDERFKYGKLYPCVGFDVSSEGVGLDFEVNFDGSGQHAFEYKGPFT</sequence>
<keyword evidence="6" id="KW-0732">Signal</keyword>
<evidence type="ECO:0000313" key="9">
    <source>
        <dbReference type="Proteomes" id="UP000730481"/>
    </source>
</evidence>
<dbReference type="Proteomes" id="UP000730481">
    <property type="component" value="Unassembled WGS sequence"/>
</dbReference>
<dbReference type="Gene3D" id="1.25.40.20">
    <property type="entry name" value="Ankyrin repeat-containing domain"/>
    <property type="match status" value="3"/>
</dbReference>
<feature type="transmembrane region" description="Helical" evidence="5">
    <location>
        <begin position="316"/>
        <end position="341"/>
    </location>
</feature>
<evidence type="ECO:0000256" key="2">
    <source>
        <dbReference type="ARBA" id="ARBA00023043"/>
    </source>
</evidence>
<evidence type="ECO:0000256" key="5">
    <source>
        <dbReference type="SAM" id="Phobius"/>
    </source>
</evidence>
<dbReference type="InterPro" id="IPR013320">
    <property type="entry name" value="ConA-like_dom_sf"/>
</dbReference>
<dbReference type="SUPFAM" id="SSF49899">
    <property type="entry name" value="Concanavalin A-like lectins/glucanases"/>
    <property type="match status" value="1"/>
</dbReference>
<evidence type="ECO:0000256" key="3">
    <source>
        <dbReference type="PROSITE-ProRule" id="PRU00023"/>
    </source>
</evidence>
<dbReference type="PROSITE" id="PS50297">
    <property type="entry name" value="ANK_REP_REGION"/>
    <property type="match status" value="3"/>
</dbReference>
<dbReference type="SMART" id="SM00248">
    <property type="entry name" value="ANK"/>
    <property type="match status" value="9"/>
</dbReference>
<dbReference type="OrthoDB" id="194358at2759"/>
<dbReference type="Pfam" id="PF12796">
    <property type="entry name" value="Ank_2"/>
    <property type="match status" value="2"/>
</dbReference>
<dbReference type="EMBL" id="PVQB02000011">
    <property type="protein sequence ID" value="KAF4345851.1"/>
    <property type="molecule type" value="Genomic_DNA"/>
</dbReference>
<dbReference type="InterPro" id="IPR002110">
    <property type="entry name" value="Ankyrin_rpt"/>
</dbReference>
<dbReference type="PROSITE" id="PS50188">
    <property type="entry name" value="B302_SPRY"/>
    <property type="match status" value="1"/>
</dbReference>
<name>A0A9P5E281_9HYPO</name>
<dbReference type="PROSITE" id="PS50088">
    <property type="entry name" value="ANK_REPEAT"/>
    <property type="match status" value="4"/>
</dbReference>
<keyword evidence="5" id="KW-0472">Membrane</keyword>
<comment type="caution">
    <text evidence="8">The sequence shown here is derived from an EMBL/GenBank/DDBJ whole genome shotgun (WGS) entry which is preliminary data.</text>
</comment>
<feature type="compositionally biased region" description="Polar residues" evidence="4">
    <location>
        <begin position="153"/>
        <end position="178"/>
    </location>
</feature>
<keyword evidence="2 3" id="KW-0040">ANK repeat</keyword>
<feature type="region of interest" description="Disordered" evidence="4">
    <location>
        <begin position="238"/>
        <end position="294"/>
    </location>
</feature>
<keyword evidence="9" id="KW-1185">Reference proteome</keyword>
<keyword evidence="1" id="KW-0677">Repeat</keyword>
<feature type="compositionally biased region" description="Basic and acidic residues" evidence="4">
    <location>
        <begin position="733"/>
        <end position="744"/>
    </location>
</feature>
<feature type="transmembrane region" description="Helical" evidence="5">
    <location>
        <begin position="472"/>
        <end position="494"/>
    </location>
</feature>
<feature type="transmembrane region" description="Helical" evidence="5">
    <location>
        <begin position="353"/>
        <end position="376"/>
    </location>
</feature>
<gene>
    <name evidence="8" type="ORF">FBEOM_227</name>
</gene>
<feature type="region of interest" description="Disordered" evidence="4">
    <location>
        <begin position="733"/>
        <end position="754"/>
    </location>
</feature>
<keyword evidence="5" id="KW-0812">Transmembrane</keyword>
<dbReference type="InterPro" id="IPR036770">
    <property type="entry name" value="Ankyrin_rpt-contain_sf"/>
</dbReference>
<dbReference type="CDD" id="cd12885">
    <property type="entry name" value="SPRY_RanBP_like"/>
    <property type="match status" value="1"/>
</dbReference>
<reference evidence="8" key="1">
    <citation type="journal article" date="2017" name="Mycologia">
        <title>Fusarium algeriense, sp. nov., a novel toxigenic crown rot pathogen of durum wheat from Algeria is nested in the Fusarium burgessii species complex.</title>
        <authorList>
            <person name="Laraba I."/>
            <person name="Keddad A."/>
            <person name="Boureghda H."/>
            <person name="Abdallah N."/>
            <person name="Vaughan M.M."/>
            <person name="Proctor R.H."/>
            <person name="Busman M."/>
            <person name="O'Donnell K."/>
        </authorList>
    </citation>
    <scope>NUCLEOTIDE SEQUENCE</scope>
    <source>
        <strain evidence="8">NRRL 25174</strain>
    </source>
</reference>
<evidence type="ECO:0000256" key="4">
    <source>
        <dbReference type="SAM" id="MobiDB-lite"/>
    </source>
</evidence>
<dbReference type="Pfam" id="PF00622">
    <property type="entry name" value="SPRY"/>
    <property type="match status" value="1"/>
</dbReference>
<feature type="transmembrane region" description="Helical" evidence="5">
    <location>
        <begin position="57"/>
        <end position="76"/>
    </location>
</feature>
<dbReference type="Pfam" id="PF00023">
    <property type="entry name" value="Ank"/>
    <property type="match status" value="1"/>
</dbReference>
<dbReference type="PANTHER" id="PTHR24198">
    <property type="entry name" value="ANKYRIN REPEAT AND PROTEIN KINASE DOMAIN-CONTAINING PROTEIN"/>
    <property type="match status" value="1"/>
</dbReference>
<evidence type="ECO:0000313" key="8">
    <source>
        <dbReference type="EMBL" id="KAF4345851.1"/>
    </source>
</evidence>
<protein>
    <recommendedName>
        <fullName evidence="7">B30.2/SPRY domain-containing protein</fullName>
    </recommendedName>
</protein>
<feature type="chain" id="PRO_5040222068" description="B30.2/SPRY domain-containing protein" evidence="6">
    <location>
        <begin position="18"/>
        <end position="1923"/>
    </location>
</feature>
<proteinExistence type="predicted"/>
<feature type="region of interest" description="Disordered" evidence="4">
    <location>
        <begin position="153"/>
        <end position="191"/>
    </location>
</feature>
<feature type="compositionally biased region" description="Polar residues" evidence="4">
    <location>
        <begin position="257"/>
        <end position="268"/>
    </location>
</feature>
<accession>A0A9P5E281</accession>
<feature type="repeat" description="ANK" evidence="3">
    <location>
        <begin position="1213"/>
        <end position="1245"/>
    </location>
</feature>
<reference evidence="8" key="2">
    <citation type="submission" date="2020-02" db="EMBL/GenBank/DDBJ databases">
        <title>Identification and distribution of gene clusters putatively required for synthesis of sphingolipid metabolism inhibitors in phylogenetically diverse species of the filamentous fungus Fusarium.</title>
        <authorList>
            <person name="Kim H.-S."/>
            <person name="Busman M."/>
            <person name="Brown D.W."/>
            <person name="Divon H."/>
            <person name="Uhlig S."/>
            <person name="Proctor R.H."/>
        </authorList>
    </citation>
    <scope>NUCLEOTIDE SEQUENCE</scope>
    <source>
        <strain evidence="8">NRRL 25174</strain>
    </source>
</reference>
<dbReference type="InterPro" id="IPR043136">
    <property type="entry name" value="B30.2/SPRY_sf"/>
</dbReference>